<evidence type="ECO:0000259" key="6">
    <source>
        <dbReference type="Pfam" id="PF03468"/>
    </source>
</evidence>
<evidence type="ECO:0000259" key="8">
    <source>
        <dbReference type="Pfam" id="PF03470"/>
    </source>
</evidence>
<dbReference type="PANTHER" id="PTHR21596">
    <property type="entry name" value="RIBONUCLEASE P SUBUNIT P38"/>
    <property type="match status" value="1"/>
</dbReference>
<evidence type="ECO:0000256" key="2">
    <source>
        <dbReference type="ARBA" id="ARBA00023158"/>
    </source>
</evidence>
<protein>
    <submittedName>
        <fullName evidence="9">Factor of DNA methylation 1</fullName>
    </submittedName>
</protein>
<proteinExistence type="predicted"/>
<dbReference type="Pfam" id="PF03468">
    <property type="entry name" value="XS"/>
    <property type="match status" value="1"/>
</dbReference>
<evidence type="ECO:0000256" key="3">
    <source>
        <dbReference type="SAM" id="Coils"/>
    </source>
</evidence>
<sequence>MDHILPPFAFSAALPKEGIVCLLLVSLLPSSASPASFPPPIANRLHFYHHSRVPTEMASSSSEESDISDSEINEYKEKPYELLKAGTYKIRGPNGSFRCPFCAGKKKQDYQFYHLLQHAIGSGKGTARSAKMRANHLALAAFLENDQGIEVQPLPQRVMPPPSAPKPEQHIWPWYGIVTNVQHESKNFSQEEECSYWMKKFSRYRPSAIETFGAVNQVVLRFDSDWIGFKNAMEFEKWFQAQGHSRKEWVERKDSPGSNLYGWFAGEDDYKSEGPVGDYFRRKGELKTIADLVQEATKDRNSIVSNLVKEIDLKNENLGQLQMKYNERTLSLSRMLEEKDDLHRTFCEETRKLQRIAREHIKRVLDEQEMLNLELENKKRRLDSWSKELNKREAVTERERLKLEEEKQKNDKRNSALQMATEEQKKADENVLRLVEDQKREKEAALKKVLELERNLDEKQKLEMEIEELNGKLEVMKHMGSDDDGAVEKKIQELTELLKDKKEDLDGLGELNNQLLTKERQSNEELQEARKVLIEGLTDMLSSSRVNIGIKRMGEIDEKAFKTVCSKRFSAGEAEIKAVELCSLWQEKMKNAEWHPFRVVEDEKGNHKNELKEEDEELRGLRAEWGEEIYDAVITALMEMQEYNPSGCYVVPELWNFKENRKATLKEVINYIFNQIKTLKRKRT</sequence>
<keyword evidence="2" id="KW-0943">RNA-mediated gene silencing</keyword>
<dbReference type="InterPro" id="IPR005379">
    <property type="entry name" value="FDM1-5/IDN2_XH"/>
</dbReference>
<dbReference type="Pfam" id="PF03470">
    <property type="entry name" value="zf-XS"/>
    <property type="match status" value="1"/>
</dbReference>
<organism evidence="9 10">
    <name type="scientific">Striga hermonthica</name>
    <name type="common">Purple witchweed</name>
    <name type="synonym">Buchnera hermonthica</name>
    <dbReference type="NCBI Taxonomy" id="68872"/>
    <lineage>
        <taxon>Eukaryota</taxon>
        <taxon>Viridiplantae</taxon>
        <taxon>Streptophyta</taxon>
        <taxon>Embryophyta</taxon>
        <taxon>Tracheophyta</taxon>
        <taxon>Spermatophyta</taxon>
        <taxon>Magnoliopsida</taxon>
        <taxon>eudicotyledons</taxon>
        <taxon>Gunneridae</taxon>
        <taxon>Pentapetalae</taxon>
        <taxon>asterids</taxon>
        <taxon>lamiids</taxon>
        <taxon>Lamiales</taxon>
        <taxon>Orobanchaceae</taxon>
        <taxon>Buchnereae</taxon>
        <taxon>Striga</taxon>
    </lineage>
</organism>
<dbReference type="EMBL" id="CACSLK010020742">
    <property type="protein sequence ID" value="CAA0820488.1"/>
    <property type="molecule type" value="Genomic_DNA"/>
</dbReference>
<evidence type="ECO:0000259" key="7">
    <source>
        <dbReference type="Pfam" id="PF03469"/>
    </source>
</evidence>
<feature type="domain" description="Zinc finger-XS" evidence="8">
    <location>
        <begin position="99"/>
        <end position="140"/>
    </location>
</feature>
<feature type="signal peptide" evidence="5">
    <location>
        <begin position="1"/>
        <end position="34"/>
    </location>
</feature>
<dbReference type="Gene3D" id="3.30.70.2890">
    <property type="entry name" value="XS domain"/>
    <property type="match status" value="1"/>
</dbReference>
<dbReference type="InterPro" id="IPR005380">
    <property type="entry name" value="XS_domain"/>
</dbReference>
<gene>
    <name evidence="9" type="ORF">SHERM_18490</name>
</gene>
<feature type="region of interest" description="Disordered" evidence="4">
    <location>
        <begin position="400"/>
        <end position="426"/>
    </location>
</feature>
<keyword evidence="1 3" id="KW-0175">Coiled coil</keyword>
<feature type="domain" description="XS" evidence="6">
    <location>
        <begin position="168"/>
        <end position="272"/>
    </location>
</feature>
<evidence type="ECO:0000256" key="5">
    <source>
        <dbReference type="SAM" id="SignalP"/>
    </source>
</evidence>
<dbReference type="InterPro" id="IPR045177">
    <property type="entry name" value="FDM1-5/IDN2"/>
</dbReference>
<dbReference type="PANTHER" id="PTHR21596:SF3">
    <property type="entry name" value="FACTOR OF DNA METHYLATION 1-RELATED"/>
    <property type="match status" value="1"/>
</dbReference>
<dbReference type="InterPro" id="IPR005381">
    <property type="entry name" value="Znf-XS_domain"/>
</dbReference>
<keyword evidence="5" id="KW-0732">Signal</keyword>
<evidence type="ECO:0000256" key="4">
    <source>
        <dbReference type="SAM" id="MobiDB-lite"/>
    </source>
</evidence>
<dbReference type="Proteomes" id="UP001153555">
    <property type="component" value="Unassembled WGS sequence"/>
</dbReference>
<dbReference type="AlphaFoldDB" id="A0A9N7N1R0"/>
<accession>A0A9N7N1R0</accession>
<evidence type="ECO:0000313" key="9">
    <source>
        <dbReference type="EMBL" id="CAA0820488.1"/>
    </source>
</evidence>
<reference evidence="9" key="1">
    <citation type="submission" date="2019-12" db="EMBL/GenBank/DDBJ databases">
        <authorList>
            <person name="Scholes J."/>
        </authorList>
    </citation>
    <scope>NUCLEOTIDE SEQUENCE</scope>
</reference>
<name>A0A9N7N1R0_STRHE</name>
<feature type="chain" id="PRO_5040386102" evidence="5">
    <location>
        <begin position="35"/>
        <end position="684"/>
    </location>
</feature>
<dbReference type="GO" id="GO:0080188">
    <property type="term" value="P:gene silencing by siRNA-directed DNA methylation"/>
    <property type="evidence" value="ECO:0007669"/>
    <property type="project" value="InterPro"/>
</dbReference>
<feature type="domain" description="Factor of DNA methylation 1-5/IDN2" evidence="7">
    <location>
        <begin position="551"/>
        <end position="682"/>
    </location>
</feature>
<feature type="coiled-coil region" evidence="3">
    <location>
        <begin position="597"/>
        <end position="624"/>
    </location>
</feature>
<evidence type="ECO:0000313" key="10">
    <source>
        <dbReference type="Proteomes" id="UP001153555"/>
    </source>
</evidence>
<dbReference type="OrthoDB" id="1892195at2759"/>
<evidence type="ECO:0000256" key="1">
    <source>
        <dbReference type="ARBA" id="ARBA00023054"/>
    </source>
</evidence>
<dbReference type="InterPro" id="IPR038588">
    <property type="entry name" value="XS_domain_sf"/>
</dbReference>
<feature type="compositionally biased region" description="Basic and acidic residues" evidence="4">
    <location>
        <begin position="400"/>
        <end position="414"/>
    </location>
</feature>
<dbReference type="Pfam" id="PF03469">
    <property type="entry name" value="XH"/>
    <property type="match status" value="1"/>
</dbReference>
<comment type="caution">
    <text evidence="9">The sequence shown here is derived from an EMBL/GenBank/DDBJ whole genome shotgun (WGS) entry which is preliminary data.</text>
</comment>
<keyword evidence="10" id="KW-1185">Reference proteome</keyword>